<organism evidence="2 3">
    <name type="scientific">Paenibacillus vini</name>
    <dbReference type="NCBI Taxonomy" id="1476024"/>
    <lineage>
        <taxon>Bacteria</taxon>
        <taxon>Bacillati</taxon>
        <taxon>Bacillota</taxon>
        <taxon>Bacilli</taxon>
        <taxon>Bacillales</taxon>
        <taxon>Paenibacillaceae</taxon>
        <taxon>Paenibacillus</taxon>
    </lineage>
</organism>
<evidence type="ECO:0000313" key="2">
    <source>
        <dbReference type="EMBL" id="GIP54762.1"/>
    </source>
</evidence>
<evidence type="ECO:0000256" key="1">
    <source>
        <dbReference type="SAM" id="Phobius"/>
    </source>
</evidence>
<dbReference type="RefSeq" id="WP_244861622.1">
    <property type="nucleotide sequence ID" value="NZ_BOSL01000013.1"/>
</dbReference>
<comment type="caution">
    <text evidence="2">The sequence shown here is derived from an EMBL/GenBank/DDBJ whole genome shotgun (WGS) entry which is preliminary data.</text>
</comment>
<name>A0ABQ4MGG3_9BACL</name>
<keyword evidence="1" id="KW-0472">Membrane</keyword>
<accession>A0ABQ4MGG3</accession>
<keyword evidence="1" id="KW-1133">Transmembrane helix</keyword>
<protein>
    <recommendedName>
        <fullName evidence="4">DUF2768 domain-containing protein</fullName>
    </recommendedName>
</protein>
<proteinExistence type="predicted"/>
<dbReference type="EMBL" id="BOSL01000013">
    <property type="protein sequence ID" value="GIP54762.1"/>
    <property type="molecule type" value="Genomic_DNA"/>
</dbReference>
<feature type="transmembrane region" description="Helical" evidence="1">
    <location>
        <begin position="12"/>
        <end position="34"/>
    </location>
</feature>
<gene>
    <name evidence="2" type="ORF">J42TS3_37970</name>
</gene>
<evidence type="ECO:0000313" key="3">
    <source>
        <dbReference type="Proteomes" id="UP000679992"/>
    </source>
</evidence>
<keyword evidence="1" id="KW-0812">Transmembrane</keyword>
<evidence type="ECO:0008006" key="4">
    <source>
        <dbReference type="Google" id="ProtNLM"/>
    </source>
</evidence>
<reference evidence="2 3" key="1">
    <citation type="submission" date="2021-03" db="EMBL/GenBank/DDBJ databases">
        <title>Antimicrobial resistance genes in bacteria isolated from Japanese honey, and their potential for conferring macrolide and lincosamide resistance in the American foulbrood pathogen Paenibacillus larvae.</title>
        <authorList>
            <person name="Okamoto M."/>
            <person name="Kumagai M."/>
            <person name="Kanamori H."/>
            <person name="Takamatsu D."/>
        </authorList>
    </citation>
    <scope>NUCLEOTIDE SEQUENCE [LARGE SCALE GENOMIC DNA]</scope>
    <source>
        <strain evidence="2 3">J42TS3</strain>
    </source>
</reference>
<dbReference type="Proteomes" id="UP000679992">
    <property type="component" value="Unassembled WGS sequence"/>
</dbReference>
<keyword evidence="3" id="KW-1185">Reference proteome</keyword>
<sequence>MEDKTMEKLFEILYWFAMIAMSLMLAAITVMLFITGLKFAKGSRKGLGAGCIAFSLVAAVMVFFMVERQFF</sequence>
<feature type="transmembrane region" description="Helical" evidence="1">
    <location>
        <begin position="46"/>
        <end position="66"/>
    </location>
</feature>